<comment type="similarity">
    <text evidence="3">Belongs to the TPX2 family.</text>
</comment>
<evidence type="ECO:0000256" key="2">
    <source>
        <dbReference type="ARBA" id="ARBA00004186"/>
    </source>
</evidence>
<dbReference type="AlphaFoldDB" id="A0AAE1LWN2"/>
<name>A0AAE1LWN2_9NEOP</name>
<feature type="compositionally biased region" description="Basic residues" evidence="7">
    <location>
        <begin position="91"/>
        <end position="105"/>
    </location>
</feature>
<evidence type="ECO:0000256" key="3">
    <source>
        <dbReference type="ARBA" id="ARBA00005885"/>
    </source>
</evidence>
<protein>
    <submittedName>
        <fullName evidence="10">Targeting protein for Xklp2-like protein</fullName>
    </submittedName>
</protein>
<dbReference type="PANTHER" id="PTHR14326:SF44">
    <property type="entry name" value="TARGETING PROTEIN FOR XKLP2"/>
    <property type="match status" value="1"/>
</dbReference>
<evidence type="ECO:0000256" key="4">
    <source>
        <dbReference type="ARBA" id="ARBA00022490"/>
    </source>
</evidence>
<evidence type="ECO:0000256" key="7">
    <source>
        <dbReference type="SAM" id="MobiDB-lite"/>
    </source>
</evidence>
<dbReference type="EMBL" id="JAHWGI010001434">
    <property type="protein sequence ID" value="KAK3932182.1"/>
    <property type="molecule type" value="Genomic_DNA"/>
</dbReference>
<feature type="compositionally biased region" description="Polar residues" evidence="7">
    <location>
        <begin position="722"/>
        <end position="732"/>
    </location>
</feature>
<comment type="caution">
    <text evidence="10">The sequence shown here is derived from an EMBL/GenBank/DDBJ whole genome shotgun (WGS) entry which is preliminary data.</text>
</comment>
<evidence type="ECO:0000256" key="5">
    <source>
        <dbReference type="ARBA" id="ARBA00023212"/>
    </source>
</evidence>
<feature type="region of interest" description="Disordered" evidence="7">
    <location>
        <begin position="155"/>
        <end position="198"/>
    </location>
</feature>
<feature type="compositionally biased region" description="Basic and acidic residues" evidence="7">
    <location>
        <begin position="165"/>
        <end position="178"/>
    </location>
</feature>
<feature type="region of interest" description="Disordered" evidence="7">
    <location>
        <begin position="30"/>
        <end position="135"/>
    </location>
</feature>
<dbReference type="PANTHER" id="PTHR14326">
    <property type="entry name" value="TARGETING PROTEIN FOR XKLP2"/>
    <property type="match status" value="1"/>
</dbReference>
<comment type="subcellular location">
    <subcellularLocation>
        <location evidence="2">Cytoplasm</location>
        <location evidence="2">Cytoskeleton</location>
        <location evidence="2">Spindle</location>
    </subcellularLocation>
    <subcellularLocation>
        <location evidence="1">Nucleus</location>
    </subcellularLocation>
</comment>
<dbReference type="Pfam" id="PF12214">
    <property type="entry name" value="TPX2_importin"/>
    <property type="match status" value="1"/>
</dbReference>
<feature type="compositionally biased region" description="Low complexity" evidence="7">
    <location>
        <begin position="106"/>
        <end position="121"/>
    </location>
</feature>
<evidence type="ECO:0000313" key="11">
    <source>
        <dbReference type="Proteomes" id="UP001219518"/>
    </source>
</evidence>
<feature type="domain" description="TPX2 C-terminal" evidence="8">
    <location>
        <begin position="656"/>
        <end position="729"/>
    </location>
</feature>
<proteinExistence type="inferred from homology"/>
<feature type="compositionally biased region" description="Basic and acidic residues" evidence="7">
    <location>
        <begin position="674"/>
        <end position="701"/>
    </location>
</feature>
<reference evidence="10" key="2">
    <citation type="journal article" date="2023" name="BMC Genomics">
        <title>Pest status, molecular evolution, and epigenetic factors derived from the genome assembly of Frankliniella fusca, a thysanopteran phytovirus vector.</title>
        <authorList>
            <person name="Catto M.A."/>
            <person name="Labadie P.E."/>
            <person name="Jacobson A.L."/>
            <person name="Kennedy G.G."/>
            <person name="Srinivasan R."/>
            <person name="Hunt B.G."/>
        </authorList>
    </citation>
    <scope>NUCLEOTIDE SEQUENCE</scope>
    <source>
        <strain evidence="10">PL_HMW_Pooled</strain>
    </source>
</reference>
<keyword evidence="5" id="KW-0206">Cytoskeleton</keyword>
<reference evidence="10" key="1">
    <citation type="submission" date="2021-07" db="EMBL/GenBank/DDBJ databases">
        <authorList>
            <person name="Catto M.A."/>
            <person name="Jacobson A."/>
            <person name="Kennedy G."/>
            <person name="Labadie P."/>
            <person name="Hunt B.G."/>
            <person name="Srinivasan R."/>
        </authorList>
    </citation>
    <scope>NUCLEOTIDE SEQUENCE</scope>
    <source>
        <strain evidence="10">PL_HMW_Pooled</strain>
        <tissue evidence="10">Head</tissue>
    </source>
</reference>
<dbReference type="InterPro" id="IPR027329">
    <property type="entry name" value="TPX2_C"/>
</dbReference>
<dbReference type="GO" id="GO:0005634">
    <property type="term" value="C:nucleus"/>
    <property type="evidence" value="ECO:0007669"/>
    <property type="project" value="UniProtKB-SubCell"/>
</dbReference>
<dbReference type="GO" id="GO:0060236">
    <property type="term" value="P:regulation of mitotic spindle organization"/>
    <property type="evidence" value="ECO:0007669"/>
    <property type="project" value="InterPro"/>
</dbReference>
<gene>
    <name evidence="10" type="ORF">KUF71_011510</name>
</gene>
<dbReference type="InterPro" id="IPR027330">
    <property type="entry name" value="TPX2_central_dom"/>
</dbReference>
<dbReference type="Pfam" id="PF06886">
    <property type="entry name" value="TPX2"/>
    <property type="match status" value="1"/>
</dbReference>
<feature type="compositionally biased region" description="Polar residues" evidence="7">
    <location>
        <begin position="81"/>
        <end position="90"/>
    </location>
</feature>
<keyword evidence="4" id="KW-0963">Cytoplasm</keyword>
<keyword evidence="6" id="KW-0539">Nucleus</keyword>
<keyword evidence="11" id="KW-1185">Reference proteome</keyword>
<feature type="region of interest" description="Disordered" evidence="7">
    <location>
        <begin position="408"/>
        <end position="432"/>
    </location>
</feature>
<evidence type="ECO:0000259" key="9">
    <source>
        <dbReference type="Pfam" id="PF12214"/>
    </source>
</evidence>
<feature type="domain" description="TPX2 central" evidence="9">
    <location>
        <begin position="363"/>
        <end position="483"/>
    </location>
</feature>
<dbReference type="InterPro" id="IPR009675">
    <property type="entry name" value="TPX2_fam"/>
</dbReference>
<dbReference type="Proteomes" id="UP001219518">
    <property type="component" value="Unassembled WGS sequence"/>
</dbReference>
<evidence type="ECO:0000313" key="10">
    <source>
        <dbReference type="EMBL" id="KAK3932182.1"/>
    </source>
</evidence>
<feature type="region of interest" description="Disordered" evidence="7">
    <location>
        <begin position="674"/>
        <end position="746"/>
    </location>
</feature>
<accession>A0AAE1LWN2</accession>
<dbReference type="GO" id="GO:0005874">
    <property type="term" value="C:microtubule"/>
    <property type="evidence" value="ECO:0007669"/>
    <property type="project" value="InterPro"/>
</dbReference>
<organism evidence="10 11">
    <name type="scientific">Frankliniella fusca</name>
    <dbReference type="NCBI Taxonomy" id="407009"/>
    <lineage>
        <taxon>Eukaryota</taxon>
        <taxon>Metazoa</taxon>
        <taxon>Ecdysozoa</taxon>
        <taxon>Arthropoda</taxon>
        <taxon>Hexapoda</taxon>
        <taxon>Insecta</taxon>
        <taxon>Pterygota</taxon>
        <taxon>Neoptera</taxon>
        <taxon>Paraneoptera</taxon>
        <taxon>Thysanoptera</taxon>
        <taxon>Terebrantia</taxon>
        <taxon>Thripoidea</taxon>
        <taxon>Thripidae</taxon>
        <taxon>Frankliniella</taxon>
    </lineage>
</organism>
<sequence>MDYDFEAPTYVNFAEGMNDDESDVSRYFDVEHEESLSCPKGTPGVVLPAGPRAMSAKKASGPSSTSTPPATTEMRRKSARHSQTGQTPRKSGQKAKTPGKRRSSGRQRTSTSKTPLKLKTPISVKRLAHKKQSGVTPGKVAAALTALKLTPVHKVSATPTSVKRPRQDKIEKPDDLSPSKRFKFSSKSDKTSATNLEVSPPLNMDGLLDQAIKTLHGSTRKAKRGLAGQLTSVIDGIEVPYLPDKEHSMETRADKAAREPPIQLRSRSIAKVVSDKREQDSNIIVPRARSQSSDRTMVKSLNHKVRGKSADRLVNSSRPKPAEPFVSLAEATIRFQNKTPLRFRVKRQNSPALKLKGPVLALRATIPQSPALRVKHRNRPITALSREEQEALELEEIRKHKIKPLPLPEKILKSGPSGPKIERKPPTLPEPFNITDVKKKEVNIQPELVKFTARPVPKKILEGPVGIAEKKQYPLTEPKSPSFCANALKRAKEATQRITPLKHMNKVMMKVLEENGGVQVVKEKPVGHLGVPFNGQTVKTTTEVKPFSFDEREKERLLRRDEKLKELQKQLLQKPAFHANPLPSFKTPPRMLRSASPAARARTPIQSKVSAVTQKIVPEPKPALMPQFKARVPTVLHRKPFEPVKPNRQLPLPDVTLASEIRAKDREEFDRQLLQREQDMEAARQQKKAEEEKREKEEIALLRKQVVHKPNPIPKYKHFEPQPSNKPLTDPNTPYCLKRSRKLSAA</sequence>
<evidence type="ECO:0000259" key="8">
    <source>
        <dbReference type="Pfam" id="PF06886"/>
    </source>
</evidence>
<dbReference type="GO" id="GO:0005819">
    <property type="term" value="C:spindle"/>
    <property type="evidence" value="ECO:0007669"/>
    <property type="project" value="UniProtKB-SubCell"/>
</dbReference>
<evidence type="ECO:0000256" key="1">
    <source>
        <dbReference type="ARBA" id="ARBA00004123"/>
    </source>
</evidence>
<feature type="compositionally biased region" description="Low complexity" evidence="7">
    <location>
        <begin position="56"/>
        <end position="72"/>
    </location>
</feature>
<evidence type="ECO:0000256" key="6">
    <source>
        <dbReference type="ARBA" id="ARBA00023242"/>
    </source>
</evidence>